<comment type="caution">
    <text evidence="10">The sequence shown here is derived from an EMBL/GenBank/DDBJ whole genome shotgun (WGS) entry which is preliminary data.</text>
</comment>
<dbReference type="InterPro" id="IPR011008">
    <property type="entry name" value="Dimeric_a/b-barrel"/>
</dbReference>
<gene>
    <name evidence="10" type="ORF">PV662_43420</name>
</gene>
<reference evidence="10 11" key="1">
    <citation type="journal article" date="2023" name="Microb. Genom.">
        <title>Mesoterricola silvestris gen. nov., sp. nov., Mesoterricola sediminis sp. nov., Geothrix oryzae sp. nov., Geothrix edaphica sp. nov., Geothrix rubra sp. nov., and Geothrix limicola sp. nov., six novel members of Acidobacteriota isolated from soils.</title>
        <authorList>
            <person name="Weisberg A.J."/>
            <person name="Pearce E."/>
            <person name="Kramer C.G."/>
            <person name="Chang J.H."/>
            <person name="Clarke C.R."/>
        </authorList>
    </citation>
    <scope>NUCLEOTIDE SEQUENCE [LARGE SCALE GENOMIC DNA]</scope>
    <source>
        <strain evidence="10 11">ID09-01A</strain>
    </source>
</reference>
<evidence type="ECO:0000313" key="11">
    <source>
        <dbReference type="Proteomes" id="UP001271274"/>
    </source>
</evidence>
<evidence type="ECO:0000256" key="2">
    <source>
        <dbReference type="ARBA" id="ARBA00022559"/>
    </source>
</evidence>
<sequence>MPTELKLRESEDIQGDVLAGFKKDQMALLFLKFEDAARARTWVRQLEPQISTTKQVATFNAAFRRARQASGGDDPQKLRATWMNVSFTHEGIRQLIGKDPLPSTRSGGTLEAFKDGSNKRALGDVGDSSPENWLFGNGKGQTVHAVLTVASDTVQDLQAAVTAQREATAQAKIVIVFQQNGATLTGSRRGKEHFGFKDGVSEPAVIGFDEPDPERPEYEKGKPGTRLIPAGEFVIGHPRIGGITYDEMPDWTVNGSFHVVRRLAQDVPGWWAQISAQLKVLKKAKVVPQEATPEWLAARVVGRWRSGTPVAKCPNADRPGNAEAGADNDFGFKNDPEGFVTPLFSHLRKTNPRDGLQEKPGADPFPENPVMDRRRIMRRGSPYGAPFDPASEGPGGPDDPRGLLFVSYQSDLVEQFEFIQKAWINDPDFPPGRTNKPGPDPDVGPTGTVTYESPGASTKLTFNQFVTTEGSVYGFAPSLTTLRLLGEGRLTDKLPSTVRPTDAFLAVPDLYRQGGRSWYWAYGTGSSGPVARTVSIAEGNEHSDKLERPDRPLSTWPQLYSGVGRVDAVLPVPDEQRIDGRSRFWLFHTTEGRQVYRLISINDRAESGLPPDQAGTVDRGDRAITAWTSFNGIEQVDAFLPVPDWSGEFRNNGRSWYWVFHTLMGQQVYRLISIADGKAHTDVIERGDRSLSLWQSLAGIDKVDEFLAVPDMQMINGFSLFWVFHQDRYRIISIKSGAGHPDQESVGDRPLTLWTSLTS</sequence>
<keyword evidence="2 10" id="KW-0575">Peroxidase</keyword>
<dbReference type="RefSeq" id="WP_052769741.1">
    <property type="nucleotide sequence ID" value="NZ_JARAUR010000250.1"/>
</dbReference>
<keyword evidence="4" id="KW-0479">Metal-binding</keyword>
<evidence type="ECO:0000256" key="1">
    <source>
        <dbReference type="ARBA" id="ARBA00001970"/>
    </source>
</evidence>
<dbReference type="InterPro" id="IPR049509">
    <property type="entry name" value="DyP_N"/>
</dbReference>
<dbReference type="EMBL" id="JARAYU010000028">
    <property type="protein sequence ID" value="MDX3706446.1"/>
    <property type="molecule type" value="Genomic_DNA"/>
</dbReference>
<proteinExistence type="inferred from homology"/>
<comment type="cofactor">
    <cofactor evidence="1">
        <name>heme b</name>
        <dbReference type="ChEBI" id="CHEBI:60344"/>
    </cofactor>
</comment>
<dbReference type="Pfam" id="PF21105">
    <property type="entry name" value="DyP_N"/>
    <property type="match status" value="1"/>
</dbReference>
<evidence type="ECO:0000313" key="10">
    <source>
        <dbReference type="EMBL" id="MDX3706446.1"/>
    </source>
</evidence>
<evidence type="ECO:0000256" key="8">
    <source>
        <dbReference type="SAM" id="MobiDB-lite"/>
    </source>
</evidence>
<comment type="similarity">
    <text evidence="7">Belongs to the DyP-type peroxidase family.</text>
</comment>
<protein>
    <submittedName>
        <fullName evidence="10">Dyp-type peroxidase</fullName>
    </submittedName>
</protein>
<dbReference type="PANTHER" id="PTHR30521:SF4">
    <property type="entry name" value="DEFERROCHELATASE"/>
    <property type="match status" value="1"/>
</dbReference>
<dbReference type="GO" id="GO:0004601">
    <property type="term" value="F:peroxidase activity"/>
    <property type="evidence" value="ECO:0007669"/>
    <property type="project" value="UniProtKB-KW"/>
</dbReference>
<dbReference type="SUPFAM" id="SSF54909">
    <property type="entry name" value="Dimeric alpha+beta barrel"/>
    <property type="match status" value="1"/>
</dbReference>
<keyword evidence="5" id="KW-0560">Oxidoreductase</keyword>
<name>A0ABU4NV27_9ACTN</name>
<dbReference type="PANTHER" id="PTHR30521">
    <property type="entry name" value="DEFERROCHELATASE/PEROXIDASE"/>
    <property type="match status" value="1"/>
</dbReference>
<evidence type="ECO:0000256" key="7">
    <source>
        <dbReference type="ARBA" id="ARBA00025737"/>
    </source>
</evidence>
<dbReference type="PROSITE" id="PS51404">
    <property type="entry name" value="DYP_PEROXIDASE"/>
    <property type="match status" value="1"/>
</dbReference>
<organism evidence="10 11">
    <name type="scientific">Streptomyces europaeiscabiei</name>
    <dbReference type="NCBI Taxonomy" id="146819"/>
    <lineage>
        <taxon>Bacteria</taxon>
        <taxon>Bacillati</taxon>
        <taxon>Actinomycetota</taxon>
        <taxon>Actinomycetes</taxon>
        <taxon>Kitasatosporales</taxon>
        <taxon>Streptomycetaceae</taxon>
        <taxon>Streptomyces</taxon>
    </lineage>
</organism>
<dbReference type="NCBIfam" id="TIGR01413">
    <property type="entry name" value="Dyp_perox_fam"/>
    <property type="match status" value="1"/>
</dbReference>
<evidence type="ECO:0000256" key="5">
    <source>
        <dbReference type="ARBA" id="ARBA00023002"/>
    </source>
</evidence>
<dbReference type="InterPro" id="IPR006314">
    <property type="entry name" value="Dyp_peroxidase"/>
</dbReference>
<evidence type="ECO:0000256" key="4">
    <source>
        <dbReference type="ARBA" id="ARBA00022723"/>
    </source>
</evidence>
<feature type="region of interest" description="Disordered" evidence="8">
    <location>
        <begin position="425"/>
        <end position="455"/>
    </location>
</feature>
<feature type="domain" description="DyP dimeric alpha+beta barrel" evidence="9">
    <location>
        <begin position="12"/>
        <end position="181"/>
    </location>
</feature>
<keyword evidence="11" id="KW-1185">Reference proteome</keyword>
<evidence type="ECO:0000259" key="9">
    <source>
        <dbReference type="Pfam" id="PF21105"/>
    </source>
</evidence>
<evidence type="ECO:0000256" key="3">
    <source>
        <dbReference type="ARBA" id="ARBA00022617"/>
    </source>
</evidence>
<accession>A0ABU4NV27</accession>
<evidence type="ECO:0000256" key="6">
    <source>
        <dbReference type="ARBA" id="ARBA00023004"/>
    </source>
</evidence>
<keyword evidence="6" id="KW-0408">Iron</keyword>
<feature type="compositionally biased region" description="Low complexity" evidence="8">
    <location>
        <begin position="441"/>
        <end position="450"/>
    </location>
</feature>
<feature type="region of interest" description="Disordered" evidence="8">
    <location>
        <begin position="379"/>
        <end position="399"/>
    </location>
</feature>
<dbReference type="Proteomes" id="UP001271274">
    <property type="component" value="Unassembled WGS sequence"/>
</dbReference>
<keyword evidence="3" id="KW-0349">Heme</keyword>